<feature type="compositionally biased region" description="Basic and acidic residues" evidence="5">
    <location>
        <begin position="48"/>
        <end position="76"/>
    </location>
</feature>
<dbReference type="Gene3D" id="4.10.1000.10">
    <property type="entry name" value="Zinc finger, CCCH-type"/>
    <property type="match status" value="1"/>
</dbReference>
<dbReference type="AlphaFoldDB" id="A0A9P4I9S2"/>
<dbReference type="OrthoDB" id="278280at2759"/>
<proteinExistence type="predicted"/>
<sequence>MAPKKDQPKAKSDKSAVDKSFGMKNKKGGAAQKQIKQLQAQAASAKSPDQKRKDAEKEQREREKKAAEDARRETAELFKPVQVQKVPFGVDPKTVVCQFYKKGACEKGKKCKFSHDLAVERRGEKKSLYTDTREKEDEEEEKKKDDMADWDEEKLQKVIMSKHGNPKTTTDKVCKYFIDAVENGKYGWFWTCPNGGDKCMYRHSLPPGQVFPNSGCHCAVEANARHSSFVLKTKEQRAAEKALMDKSPLATLTLEDFLESERHKLTGTLTPVTPDTFAKWKKERLDKKAAEEEANKMKEATGRAMFERGDWQQDSDSDADDDDDDGVWNLEAMRRETEVARMRKEEERLAAATGMPITSNGDSGGGEEEINGVEEEVVAGPA</sequence>
<feature type="region of interest" description="Disordered" evidence="5">
    <location>
        <begin position="348"/>
        <end position="382"/>
    </location>
</feature>
<dbReference type="GO" id="GO:0002181">
    <property type="term" value="P:cytoplasmic translation"/>
    <property type="evidence" value="ECO:0007669"/>
    <property type="project" value="TreeGrafter"/>
</dbReference>
<gene>
    <name evidence="7" type="ORF">NA57DRAFT_80406</name>
</gene>
<evidence type="ECO:0000256" key="3">
    <source>
        <dbReference type="ARBA" id="ARBA00022833"/>
    </source>
</evidence>
<feature type="region of interest" description="Disordered" evidence="5">
    <location>
        <begin position="1"/>
        <end position="76"/>
    </location>
</feature>
<evidence type="ECO:0000256" key="4">
    <source>
        <dbReference type="PROSITE-ProRule" id="PRU00723"/>
    </source>
</evidence>
<dbReference type="InterPro" id="IPR036855">
    <property type="entry name" value="Znf_CCCH_sf"/>
</dbReference>
<dbReference type="SUPFAM" id="SSF90229">
    <property type="entry name" value="CCCH zinc finger"/>
    <property type="match status" value="1"/>
</dbReference>
<keyword evidence="2 4" id="KW-0863">Zinc-finger</keyword>
<protein>
    <recommendedName>
        <fullName evidence="6">C3H1-type domain-containing protein</fullName>
    </recommendedName>
</protein>
<feature type="region of interest" description="Disordered" evidence="5">
    <location>
        <begin position="128"/>
        <end position="148"/>
    </location>
</feature>
<feature type="region of interest" description="Disordered" evidence="5">
    <location>
        <begin position="287"/>
        <end position="330"/>
    </location>
</feature>
<evidence type="ECO:0000256" key="5">
    <source>
        <dbReference type="SAM" id="MobiDB-lite"/>
    </source>
</evidence>
<comment type="caution">
    <text evidence="7">The sequence shown here is derived from an EMBL/GenBank/DDBJ whole genome shotgun (WGS) entry which is preliminary data.</text>
</comment>
<dbReference type="SMART" id="SM00356">
    <property type="entry name" value="ZnF_C3H1"/>
    <property type="match status" value="2"/>
</dbReference>
<feature type="domain" description="C3H1-type" evidence="6">
    <location>
        <begin position="91"/>
        <end position="118"/>
    </location>
</feature>
<evidence type="ECO:0000259" key="6">
    <source>
        <dbReference type="PROSITE" id="PS50103"/>
    </source>
</evidence>
<dbReference type="InterPro" id="IPR032378">
    <property type="entry name" value="ZC3H15/TMA46_C"/>
</dbReference>
<dbReference type="Proteomes" id="UP000799772">
    <property type="component" value="Unassembled WGS sequence"/>
</dbReference>
<feature type="compositionally biased region" description="Basic and acidic residues" evidence="5">
    <location>
        <begin position="287"/>
        <end position="311"/>
    </location>
</feature>
<keyword evidence="1 4" id="KW-0479">Metal-binding</keyword>
<dbReference type="Pfam" id="PF00642">
    <property type="entry name" value="zf-CCCH"/>
    <property type="match status" value="1"/>
</dbReference>
<reference evidence="7" key="1">
    <citation type="journal article" date="2020" name="Stud. Mycol.">
        <title>101 Dothideomycetes genomes: a test case for predicting lifestyles and emergence of pathogens.</title>
        <authorList>
            <person name="Haridas S."/>
            <person name="Albert R."/>
            <person name="Binder M."/>
            <person name="Bloem J."/>
            <person name="Labutti K."/>
            <person name="Salamov A."/>
            <person name="Andreopoulos B."/>
            <person name="Baker S."/>
            <person name="Barry K."/>
            <person name="Bills G."/>
            <person name="Bluhm B."/>
            <person name="Cannon C."/>
            <person name="Castanera R."/>
            <person name="Culley D."/>
            <person name="Daum C."/>
            <person name="Ezra D."/>
            <person name="Gonzalez J."/>
            <person name="Henrissat B."/>
            <person name="Kuo A."/>
            <person name="Liang C."/>
            <person name="Lipzen A."/>
            <person name="Lutzoni F."/>
            <person name="Magnuson J."/>
            <person name="Mondo S."/>
            <person name="Nolan M."/>
            <person name="Ohm R."/>
            <person name="Pangilinan J."/>
            <person name="Park H.-J."/>
            <person name="Ramirez L."/>
            <person name="Alfaro M."/>
            <person name="Sun H."/>
            <person name="Tritt A."/>
            <person name="Yoshinaga Y."/>
            <person name="Zwiers L.-H."/>
            <person name="Turgeon B."/>
            <person name="Goodwin S."/>
            <person name="Spatafora J."/>
            <person name="Crous P."/>
            <person name="Grigoriev I."/>
        </authorList>
    </citation>
    <scope>NUCLEOTIDE SEQUENCE</scope>
    <source>
        <strain evidence="7">CBS 133067</strain>
    </source>
</reference>
<dbReference type="PANTHER" id="PTHR12681">
    <property type="entry name" value="ZINC FINGER-CONTAINING PROTEIN P48ZNF"/>
    <property type="match status" value="1"/>
</dbReference>
<feature type="zinc finger region" description="C3H1-type" evidence="4">
    <location>
        <begin position="91"/>
        <end position="118"/>
    </location>
</feature>
<feature type="zinc finger region" description="C3H1-type" evidence="4">
    <location>
        <begin position="168"/>
        <end position="206"/>
    </location>
</feature>
<dbReference type="EMBL" id="ML978134">
    <property type="protein sequence ID" value="KAF2094607.1"/>
    <property type="molecule type" value="Genomic_DNA"/>
</dbReference>
<feature type="compositionally biased region" description="Acidic residues" evidence="5">
    <location>
        <begin position="313"/>
        <end position="326"/>
    </location>
</feature>
<feature type="compositionally biased region" description="Basic and acidic residues" evidence="5">
    <location>
        <begin position="128"/>
        <end position="147"/>
    </location>
</feature>
<feature type="compositionally biased region" description="Acidic residues" evidence="5">
    <location>
        <begin position="365"/>
        <end position="382"/>
    </location>
</feature>
<dbReference type="Pfam" id="PF16543">
    <property type="entry name" value="DFRP_C"/>
    <property type="match status" value="1"/>
</dbReference>
<dbReference type="PROSITE" id="PS50103">
    <property type="entry name" value="ZF_C3H1"/>
    <property type="match status" value="2"/>
</dbReference>
<evidence type="ECO:0000313" key="8">
    <source>
        <dbReference type="Proteomes" id="UP000799772"/>
    </source>
</evidence>
<evidence type="ECO:0000313" key="7">
    <source>
        <dbReference type="EMBL" id="KAF2094607.1"/>
    </source>
</evidence>
<organism evidence="7 8">
    <name type="scientific">Rhizodiscina lignyota</name>
    <dbReference type="NCBI Taxonomy" id="1504668"/>
    <lineage>
        <taxon>Eukaryota</taxon>
        <taxon>Fungi</taxon>
        <taxon>Dikarya</taxon>
        <taxon>Ascomycota</taxon>
        <taxon>Pezizomycotina</taxon>
        <taxon>Dothideomycetes</taxon>
        <taxon>Pleosporomycetidae</taxon>
        <taxon>Aulographales</taxon>
        <taxon>Rhizodiscinaceae</taxon>
        <taxon>Rhizodiscina</taxon>
    </lineage>
</organism>
<evidence type="ECO:0000256" key="1">
    <source>
        <dbReference type="ARBA" id="ARBA00022723"/>
    </source>
</evidence>
<feature type="compositionally biased region" description="Low complexity" evidence="5">
    <location>
        <begin position="28"/>
        <end position="46"/>
    </location>
</feature>
<evidence type="ECO:0000256" key="2">
    <source>
        <dbReference type="ARBA" id="ARBA00022771"/>
    </source>
</evidence>
<feature type="domain" description="C3H1-type" evidence="6">
    <location>
        <begin position="168"/>
        <end position="206"/>
    </location>
</feature>
<dbReference type="PANTHER" id="PTHR12681:SF0">
    <property type="entry name" value="ZINC FINGER CCCH DOMAIN-CONTAINING PROTEIN 15"/>
    <property type="match status" value="1"/>
</dbReference>
<dbReference type="GO" id="GO:0003729">
    <property type="term" value="F:mRNA binding"/>
    <property type="evidence" value="ECO:0007669"/>
    <property type="project" value="TreeGrafter"/>
</dbReference>
<dbReference type="Gene3D" id="6.20.400.10">
    <property type="match status" value="1"/>
</dbReference>
<keyword evidence="8" id="KW-1185">Reference proteome</keyword>
<dbReference type="InterPro" id="IPR000571">
    <property type="entry name" value="Znf_CCCH"/>
</dbReference>
<feature type="compositionally biased region" description="Basic and acidic residues" evidence="5">
    <location>
        <begin position="1"/>
        <end position="17"/>
    </location>
</feature>
<dbReference type="GO" id="GO:0008270">
    <property type="term" value="F:zinc ion binding"/>
    <property type="evidence" value="ECO:0007669"/>
    <property type="project" value="UniProtKB-KW"/>
</dbReference>
<keyword evidence="3 4" id="KW-0862">Zinc</keyword>
<accession>A0A9P4I9S2</accession>
<dbReference type="GO" id="GO:0005829">
    <property type="term" value="C:cytosol"/>
    <property type="evidence" value="ECO:0007669"/>
    <property type="project" value="TreeGrafter"/>
</dbReference>
<name>A0A9P4I9S2_9PEZI</name>